<dbReference type="EMBL" id="BMXR01000012">
    <property type="protein sequence ID" value="GGX68282.1"/>
    <property type="molecule type" value="Genomic_DNA"/>
</dbReference>
<evidence type="ECO:0000256" key="2">
    <source>
        <dbReference type="ARBA" id="ARBA00022448"/>
    </source>
</evidence>
<evidence type="ECO:0000259" key="5">
    <source>
        <dbReference type="PROSITE" id="PS50893"/>
    </source>
</evidence>
<keyword evidence="2" id="KW-0813">Transport</keyword>
<evidence type="ECO:0000313" key="7">
    <source>
        <dbReference type="Proteomes" id="UP000626148"/>
    </source>
</evidence>
<dbReference type="Proteomes" id="UP000626148">
    <property type="component" value="Unassembled WGS sequence"/>
</dbReference>
<keyword evidence="7" id="KW-1185">Reference proteome</keyword>
<comment type="caution">
    <text evidence="6">The sequence shown here is derived from an EMBL/GenBank/DDBJ whole genome shotgun (WGS) entry which is preliminary data.</text>
</comment>
<accession>A0A918KLY7</accession>
<reference evidence="6" key="2">
    <citation type="submission" date="2020-09" db="EMBL/GenBank/DDBJ databases">
        <authorList>
            <person name="Sun Q."/>
            <person name="Kim S."/>
        </authorList>
    </citation>
    <scope>NUCLEOTIDE SEQUENCE</scope>
    <source>
        <strain evidence="6">KCTC 22169</strain>
    </source>
</reference>
<keyword evidence="4 6" id="KW-0067">ATP-binding</keyword>
<dbReference type="InterPro" id="IPR003439">
    <property type="entry name" value="ABC_transporter-like_ATP-bd"/>
</dbReference>
<dbReference type="GO" id="GO:0005524">
    <property type="term" value="F:ATP binding"/>
    <property type="evidence" value="ECO:0007669"/>
    <property type="project" value="UniProtKB-KW"/>
</dbReference>
<sequence>MIDVEQLRNRYSGRDEDTLKGLSFSVEPGEIFGFLGPSGSGKSTTQRLLIGLEKGHRGAIRLFGRPIQEWNAALYRRIGVCFELPNHYAKLTARENLAVFAALQGIENRRRIDAVLDQVGLLADADTRTARFSKGMKIRLNLARALLPEPDLLFLDEPTSGLDPVTAGRIKSVIQDRQAAGTTVFLTTHTMQDADQLCDRVAFIVDGELKQIDAPSVLKQRFGEDSLTVRHVRAGRVMTSRFPLQELANNADFQALLRTDRIEQMHSQEASLDDVFIRVTGAALI</sequence>
<proteinExistence type="inferred from homology"/>
<dbReference type="SUPFAM" id="SSF52540">
    <property type="entry name" value="P-loop containing nucleoside triphosphate hydrolases"/>
    <property type="match status" value="1"/>
</dbReference>
<dbReference type="RefSeq" id="WP_189612035.1">
    <property type="nucleotide sequence ID" value="NZ_BMXR01000012.1"/>
</dbReference>
<evidence type="ECO:0000313" key="6">
    <source>
        <dbReference type="EMBL" id="GGX68282.1"/>
    </source>
</evidence>
<keyword evidence="3" id="KW-0547">Nucleotide-binding</keyword>
<dbReference type="AlphaFoldDB" id="A0A918KLY7"/>
<gene>
    <name evidence="6" type="ORF">GCM10007392_39810</name>
</gene>
<dbReference type="InterPro" id="IPR027417">
    <property type="entry name" value="P-loop_NTPase"/>
</dbReference>
<organism evidence="6 7">
    <name type="scientific">Saccharospirillum salsuginis</name>
    <dbReference type="NCBI Taxonomy" id="418750"/>
    <lineage>
        <taxon>Bacteria</taxon>
        <taxon>Pseudomonadati</taxon>
        <taxon>Pseudomonadota</taxon>
        <taxon>Gammaproteobacteria</taxon>
        <taxon>Oceanospirillales</taxon>
        <taxon>Saccharospirillaceae</taxon>
        <taxon>Saccharospirillum</taxon>
    </lineage>
</organism>
<protein>
    <submittedName>
        <fullName evidence="6">ABC transporter antibiotic-transport ATP-binding protein</fullName>
    </submittedName>
</protein>
<dbReference type="GO" id="GO:0016887">
    <property type="term" value="F:ATP hydrolysis activity"/>
    <property type="evidence" value="ECO:0007669"/>
    <property type="project" value="InterPro"/>
</dbReference>
<dbReference type="SMART" id="SM00382">
    <property type="entry name" value="AAA"/>
    <property type="match status" value="1"/>
</dbReference>
<feature type="domain" description="ABC transporter" evidence="5">
    <location>
        <begin position="2"/>
        <end position="231"/>
    </location>
</feature>
<comment type="similarity">
    <text evidence="1">Belongs to the ABC transporter superfamily.</text>
</comment>
<dbReference type="PANTHER" id="PTHR43335">
    <property type="entry name" value="ABC TRANSPORTER, ATP-BINDING PROTEIN"/>
    <property type="match status" value="1"/>
</dbReference>
<evidence type="ECO:0000256" key="1">
    <source>
        <dbReference type="ARBA" id="ARBA00005417"/>
    </source>
</evidence>
<reference evidence="6" key="1">
    <citation type="journal article" date="2014" name="Int. J. Syst. Evol. Microbiol.">
        <title>Complete genome sequence of Corynebacterium casei LMG S-19264T (=DSM 44701T), isolated from a smear-ripened cheese.</title>
        <authorList>
            <consortium name="US DOE Joint Genome Institute (JGI-PGF)"/>
            <person name="Walter F."/>
            <person name="Albersmeier A."/>
            <person name="Kalinowski J."/>
            <person name="Ruckert C."/>
        </authorList>
    </citation>
    <scope>NUCLEOTIDE SEQUENCE</scope>
    <source>
        <strain evidence="6">KCTC 22169</strain>
    </source>
</reference>
<evidence type="ECO:0000256" key="3">
    <source>
        <dbReference type="ARBA" id="ARBA00022741"/>
    </source>
</evidence>
<dbReference type="Pfam" id="PF00005">
    <property type="entry name" value="ABC_tran"/>
    <property type="match status" value="1"/>
</dbReference>
<name>A0A918KLY7_9GAMM</name>
<dbReference type="PROSITE" id="PS50893">
    <property type="entry name" value="ABC_TRANSPORTER_2"/>
    <property type="match status" value="1"/>
</dbReference>
<dbReference type="InterPro" id="IPR003593">
    <property type="entry name" value="AAA+_ATPase"/>
</dbReference>
<dbReference type="PANTHER" id="PTHR43335:SF4">
    <property type="entry name" value="ABC TRANSPORTER, ATP-BINDING PROTEIN"/>
    <property type="match status" value="1"/>
</dbReference>
<evidence type="ECO:0000256" key="4">
    <source>
        <dbReference type="ARBA" id="ARBA00022840"/>
    </source>
</evidence>
<dbReference type="Gene3D" id="3.40.50.300">
    <property type="entry name" value="P-loop containing nucleotide triphosphate hydrolases"/>
    <property type="match status" value="1"/>
</dbReference>